<dbReference type="Gene3D" id="1.10.150.130">
    <property type="match status" value="1"/>
</dbReference>
<dbReference type="PROSITE" id="PS51898">
    <property type="entry name" value="TYR_RECOMBINASE"/>
    <property type="match status" value="1"/>
</dbReference>
<comment type="caution">
    <text evidence="8">The sequence shown here is derived from an EMBL/GenBank/DDBJ whole genome shotgun (WGS) entry which is preliminary data.</text>
</comment>
<dbReference type="GO" id="GO:0015074">
    <property type="term" value="P:DNA integration"/>
    <property type="evidence" value="ECO:0007669"/>
    <property type="project" value="UniProtKB-KW"/>
</dbReference>
<evidence type="ECO:0000313" key="8">
    <source>
        <dbReference type="EMBL" id="RCW16328.1"/>
    </source>
</evidence>
<dbReference type="PROSITE" id="PS51900">
    <property type="entry name" value="CB"/>
    <property type="match status" value="1"/>
</dbReference>
<comment type="similarity">
    <text evidence="1">Belongs to the 'phage' integrase family.</text>
</comment>
<dbReference type="InterPro" id="IPR044068">
    <property type="entry name" value="CB"/>
</dbReference>
<dbReference type="Gene3D" id="1.10.443.10">
    <property type="entry name" value="Intergrase catalytic core"/>
    <property type="match status" value="1"/>
</dbReference>
<proteinExistence type="inferred from homology"/>
<dbReference type="PANTHER" id="PTHR30349:SF64">
    <property type="entry name" value="PROPHAGE INTEGRASE INTD-RELATED"/>
    <property type="match status" value="1"/>
</dbReference>
<evidence type="ECO:0000313" key="9">
    <source>
        <dbReference type="Proteomes" id="UP000253215"/>
    </source>
</evidence>
<evidence type="ECO:0000256" key="5">
    <source>
        <dbReference type="PROSITE-ProRule" id="PRU01248"/>
    </source>
</evidence>
<dbReference type="CDD" id="cd01189">
    <property type="entry name" value="INT_ICEBs1_C_like"/>
    <property type="match status" value="1"/>
</dbReference>
<dbReference type="GO" id="GO:0006310">
    <property type="term" value="P:DNA recombination"/>
    <property type="evidence" value="ECO:0007669"/>
    <property type="project" value="UniProtKB-KW"/>
</dbReference>
<keyword evidence="4" id="KW-0233">DNA recombination</keyword>
<evidence type="ECO:0000256" key="4">
    <source>
        <dbReference type="ARBA" id="ARBA00023172"/>
    </source>
</evidence>
<dbReference type="InterPro" id="IPR010998">
    <property type="entry name" value="Integrase_recombinase_N"/>
</dbReference>
<evidence type="ECO:0000256" key="3">
    <source>
        <dbReference type="ARBA" id="ARBA00023125"/>
    </source>
</evidence>
<dbReference type="Pfam" id="PF00589">
    <property type="entry name" value="Phage_integrase"/>
    <property type="match status" value="1"/>
</dbReference>
<evidence type="ECO:0000256" key="1">
    <source>
        <dbReference type="ARBA" id="ARBA00008857"/>
    </source>
</evidence>
<dbReference type="InterPro" id="IPR002104">
    <property type="entry name" value="Integrase_catalytic"/>
</dbReference>
<dbReference type="PANTHER" id="PTHR30349">
    <property type="entry name" value="PHAGE INTEGRASE-RELATED"/>
    <property type="match status" value="1"/>
</dbReference>
<accession>A0A368UBF2</accession>
<dbReference type="Proteomes" id="UP000253215">
    <property type="component" value="Unassembled WGS sequence"/>
</dbReference>
<dbReference type="InterPro" id="IPR050090">
    <property type="entry name" value="Tyrosine_recombinase_XerCD"/>
</dbReference>
<keyword evidence="3 5" id="KW-0238">DNA-binding</keyword>
<evidence type="ECO:0000256" key="2">
    <source>
        <dbReference type="ARBA" id="ARBA00022908"/>
    </source>
</evidence>
<dbReference type="InterPro" id="IPR004107">
    <property type="entry name" value="Integrase_SAM-like_N"/>
</dbReference>
<feature type="domain" description="Core-binding (CB)" evidence="7">
    <location>
        <begin position="63"/>
        <end position="142"/>
    </location>
</feature>
<dbReference type="AlphaFoldDB" id="A0A368UBF2"/>
<protein>
    <submittedName>
        <fullName evidence="8">Site-specific integrase</fullName>
    </submittedName>
</protein>
<dbReference type="SUPFAM" id="SSF56349">
    <property type="entry name" value="DNA breaking-rejoining enzymes"/>
    <property type="match status" value="1"/>
</dbReference>
<dbReference type="InterPro" id="IPR013762">
    <property type="entry name" value="Integrase-like_cat_sf"/>
</dbReference>
<feature type="domain" description="Tyr recombinase" evidence="6">
    <location>
        <begin position="170"/>
        <end position="378"/>
    </location>
</feature>
<evidence type="ECO:0000259" key="7">
    <source>
        <dbReference type="PROSITE" id="PS51900"/>
    </source>
</evidence>
<organism evidence="8 9">
    <name type="scientific">Streptococcus gallolyticus</name>
    <dbReference type="NCBI Taxonomy" id="315405"/>
    <lineage>
        <taxon>Bacteria</taxon>
        <taxon>Bacillati</taxon>
        <taxon>Bacillota</taxon>
        <taxon>Bacilli</taxon>
        <taxon>Lactobacillales</taxon>
        <taxon>Streptococcaceae</taxon>
        <taxon>Streptococcus</taxon>
    </lineage>
</organism>
<dbReference type="InterPro" id="IPR011010">
    <property type="entry name" value="DNA_brk_join_enz"/>
</dbReference>
<keyword evidence="2" id="KW-0229">DNA integration</keyword>
<gene>
    <name evidence="8" type="ORF">CAC02_09140</name>
</gene>
<reference evidence="8 9" key="1">
    <citation type="journal article" date="2018" name="Sci. Rep.">
        <title>Network-guided genomic and metagenomic analysis of the faecal microbiota of the critically endangered kakapo.</title>
        <authorList>
            <person name="Waite D.W."/>
            <person name="Dsouza M."/>
            <person name="Sekiguchi Y."/>
            <person name="Hugenholtz P."/>
            <person name="Taylor M.W."/>
        </authorList>
    </citation>
    <scope>NUCLEOTIDE SEQUENCE [LARGE SCALE GENOMIC DNA]</scope>
    <source>
        <strain evidence="8 9">BI02</strain>
    </source>
</reference>
<dbReference type="GO" id="GO:0003677">
    <property type="term" value="F:DNA binding"/>
    <property type="evidence" value="ECO:0007669"/>
    <property type="project" value="UniProtKB-UniRule"/>
</dbReference>
<dbReference type="Pfam" id="PF14659">
    <property type="entry name" value="Phage_int_SAM_3"/>
    <property type="match status" value="1"/>
</dbReference>
<dbReference type="EMBL" id="NETH01000053">
    <property type="protein sequence ID" value="RCW16328.1"/>
    <property type="molecule type" value="Genomic_DNA"/>
</dbReference>
<sequence>MWIEELSNGKCKYFERYKDPYTEKWRKVSVTLESASNRAKKEAQKILEGKIKTALRNLKTSDAYFTDVLDSWWEFHKKEIRRTSISALTSNVRLVRETFGLKTKITKIDTLYVQDYINKLDISRPKLERVKSILNLSFDYAVTIGHLKMNPARQAKLPKKVLTLEDYEKIKNKYLEIETELIPLINELRRTKRTYLNSLIAEFLFLDGARIGEVVALEDINYRKDDNFVDIFGTLDSVQGYKKAKKEPPKTPAGYRSNKLSKRESEILDEAIKIRDLNKSLNPNWITMDRSYIFVTNRGVPIQRNSFNESIKAANQRLEHPINKPISSHIFRHTLVSYLAEKGVPLKAIMDRVGHEDSNTTMKIYTHVTNKMKDKVVDMINELPL</sequence>
<evidence type="ECO:0000259" key="6">
    <source>
        <dbReference type="PROSITE" id="PS51898"/>
    </source>
</evidence>
<name>A0A368UBF2_9STRE</name>